<keyword evidence="4" id="KW-0949">S-adenosyl-L-methionine</keyword>
<name>A0ABT7AXV2_9CYAN</name>
<evidence type="ECO:0000256" key="4">
    <source>
        <dbReference type="RuleBase" id="RU362030"/>
    </source>
</evidence>
<comment type="caution">
    <text evidence="5">The sequence shown here is derived from an EMBL/GenBank/DDBJ whole genome shotgun (WGS) entry which is preliminary data.</text>
</comment>
<evidence type="ECO:0000313" key="6">
    <source>
        <dbReference type="Proteomes" id="UP001235303"/>
    </source>
</evidence>
<reference evidence="5 6" key="1">
    <citation type="submission" date="2023-01" db="EMBL/GenBank/DDBJ databases">
        <title>Novel diversity within Roseofilum (Cyanobacteria; Desertifilaceae) from marine benthic mats with descriptions of four novel species.</title>
        <authorList>
            <person name="Wang Y."/>
            <person name="Berthold D.E."/>
            <person name="Hu J."/>
            <person name="Lefler F.W."/>
            <person name="Laughinghouse H.D. IV."/>
        </authorList>
    </citation>
    <scope>NUCLEOTIDE SEQUENCE [LARGE SCALE GENOMIC DNA]</scope>
    <source>
        <strain evidence="5 6">BLCC-M154</strain>
    </source>
</reference>
<dbReference type="GO" id="GO:0032259">
    <property type="term" value="P:methylation"/>
    <property type="evidence" value="ECO:0007669"/>
    <property type="project" value="UniProtKB-KW"/>
</dbReference>
<dbReference type="Pfam" id="PF04072">
    <property type="entry name" value="LCM"/>
    <property type="match status" value="1"/>
</dbReference>
<keyword evidence="2 4" id="KW-0489">Methyltransferase</keyword>
<evidence type="ECO:0000313" key="5">
    <source>
        <dbReference type="EMBL" id="MDJ1171111.1"/>
    </source>
</evidence>
<dbReference type="Gene3D" id="3.40.50.150">
    <property type="entry name" value="Vaccinia Virus protein VP39"/>
    <property type="match status" value="1"/>
</dbReference>
<evidence type="ECO:0000256" key="3">
    <source>
        <dbReference type="ARBA" id="ARBA00022679"/>
    </source>
</evidence>
<sequence length="285" mass="31876">MTLTSLPVESIADTAFLTATYRALEGDRPDALFQDPYAQILAGDRGQKLVETMPGGATGASGCAVRTAVIDELILRTIQEAKIDTVISLGAGLDTRPYRLPLPSSLRWSEWDFPAVLDYKAEKLAGLTPRCVLEFMPLDVTDRATRQIVLQAIGKVAKQALILTEGLLIYLTTEQVAALATDLYAHAPFQWWLTDLASPHALHYFQNSINNTVNSSQATLQFAPEAGREFFESYGWRAVEWRSLLEEGQRLQREILPPSLLVQFQTPEVWAIWREMSSFVLLQRH</sequence>
<protein>
    <recommendedName>
        <fullName evidence="4">S-adenosyl-L-methionine-dependent methyltransferase</fullName>
        <ecNumber evidence="4">2.1.1.-</ecNumber>
    </recommendedName>
</protein>
<dbReference type="Proteomes" id="UP001235303">
    <property type="component" value="Unassembled WGS sequence"/>
</dbReference>
<dbReference type="RefSeq" id="WP_283754864.1">
    <property type="nucleotide sequence ID" value="NZ_JAQOSP010000105.1"/>
</dbReference>
<comment type="function">
    <text evidence="4">Exhibits S-adenosyl-L-methionine-dependent methyltransferase activity.</text>
</comment>
<dbReference type="GO" id="GO:0008168">
    <property type="term" value="F:methyltransferase activity"/>
    <property type="evidence" value="ECO:0007669"/>
    <property type="project" value="UniProtKB-KW"/>
</dbReference>
<proteinExistence type="inferred from homology"/>
<keyword evidence="3 5" id="KW-0808">Transferase</keyword>
<evidence type="ECO:0000256" key="2">
    <source>
        <dbReference type="ARBA" id="ARBA00022603"/>
    </source>
</evidence>
<gene>
    <name evidence="5" type="ORF">PMG71_16905</name>
</gene>
<dbReference type="NCBIfam" id="TIGR00027">
    <property type="entry name" value="mthyl_TIGR00027"/>
    <property type="match status" value="1"/>
</dbReference>
<dbReference type="EC" id="2.1.1.-" evidence="4"/>
<evidence type="ECO:0000256" key="1">
    <source>
        <dbReference type="ARBA" id="ARBA00008138"/>
    </source>
</evidence>
<keyword evidence="6" id="KW-1185">Reference proteome</keyword>
<comment type="similarity">
    <text evidence="1 4">Belongs to the UPF0677 family.</text>
</comment>
<dbReference type="InterPro" id="IPR007213">
    <property type="entry name" value="Ppm1/Ppm2/Tcmp"/>
</dbReference>
<dbReference type="InterPro" id="IPR029063">
    <property type="entry name" value="SAM-dependent_MTases_sf"/>
</dbReference>
<dbReference type="SUPFAM" id="SSF53335">
    <property type="entry name" value="S-adenosyl-L-methionine-dependent methyltransferases"/>
    <property type="match status" value="1"/>
</dbReference>
<dbReference type="InterPro" id="IPR011610">
    <property type="entry name" value="SAM_mthyl_Trfase_ML2640-like"/>
</dbReference>
<accession>A0ABT7AXV2</accession>
<dbReference type="PANTHER" id="PTHR43619">
    <property type="entry name" value="S-ADENOSYL-L-METHIONINE-DEPENDENT METHYLTRANSFERASE YKTD-RELATED"/>
    <property type="match status" value="1"/>
</dbReference>
<organism evidence="5 6">
    <name type="scientific">Roseofilum acuticapitatum BLCC-M154</name>
    <dbReference type="NCBI Taxonomy" id="3022444"/>
    <lineage>
        <taxon>Bacteria</taxon>
        <taxon>Bacillati</taxon>
        <taxon>Cyanobacteriota</taxon>
        <taxon>Cyanophyceae</taxon>
        <taxon>Desertifilales</taxon>
        <taxon>Desertifilaceae</taxon>
        <taxon>Roseofilum</taxon>
        <taxon>Roseofilum acuticapitatum</taxon>
    </lineage>
</organism>
<dbReference type="PANTHER" id="PTHR43619:SF2">
    <property type="entry name" value="S-ADENOSYL-L-METHIONINE-DEPENDENT METHYLTRANSFERASES SUPERFAMILY PROTEIN"/>
    <property type="match status" value="1"/>
</dbReference>
<dbReference type="EMBL" id="JAQOSP010000105">
    <property type="protein sequence ID" value="MDJ1171111.1"/>
    <property type="molecule type" value="Genomic_DNA"/>
</dbReference>